<organism evidence="1 2">
    <name type="scientific">Saliterribacillus persicus</name>
    <dbReference type="NCBI Taxonomy" id="930114"/>
    <lineage>
        <taxon>Bacteria</taxon>
        <taxon>Bacillati</taxon>
        <taxon>Bacillota</taxon>
        <taxon>Bacilli</taxon>
        <taxon>Bacillales</taxon>
        <taxon>Bacillaceae</taxon>
        <taxon>Saliterribacillus</taxon>
    </lineage>
</organism>
<proteinExistence type="predicted"/>
<gene>
    <name evidence="1" type="ORF">DFR57_10627</name>
</gene>
<reference evidence="1 2" key="1">
    <citation type="submission" date="2018-07" db="EMBL/GenBank/DDBJ databases">
        <title>Genomic Encyclopedia of Type Strains, Phase IV (KMG-IV): sequencing the most valuable type-strain genomes for metagenomic binning, comparative biology and taxonomic classification.</title>
        <authorList>
            <person name="Goeker M."/>
        </authorList>
    </citation>
    <scope>NUCLEOTIDE SEQUENCE [LARGE SCALE GENOMIC DNA]</scope>
    <source>
        <strain evidence="1 2">DSM 27696</strain>
    </source>
</reference>
<dbReference type="EMBL" id="QPJJ01000006">
    <property type="protein sequence ID" value="RCW70630.1"/>
    <property type="molecule type" value="Genomic_DNA"/>
</dbReference>
<evidence type="ECO:0000313" key="1">
    <source>
        <dbReference type="EMBL" id="RCW70630.1"/>
    </source>
</evidence>
<protein>
    <submittedName>
        <fullName evidence="1">Uncharacterized protein</fullName>
    </submittedName>
</protein>
<keyword evidence="2" id="KW-1185">Reference proteome</keyword>
<comment type="caution">
    <text evidence="1">The sequence shown here is derived from an EMBL/GenBank/DDBJ whole genome shotgun (WGS) entry which is preliminary data.</text>
</comment>
<dbReference type="RefSeq" id="WP_342768835.1">
    <property type="nucleotide sequence ID" value="NZ_QPJJ01000006.1"/>
</dbReference>
<accession>A0A368XRG0</accession>
<sequence length="83" mass="9241">MSKVELSVLFKKIKKVDKKEVLEFHVQGDELDHSDELVNMAGDIATLGVKESGVENYLAEFKSIQRDSKKTVLKCNVKGDSDG</sequence>
<dbReference type="AlphaFoldDB" id="A0A368XRG0"/>
<dbReference type="Proteomes" id="UP000252585">
    <property type="component" value="Unassembled WGS sequence"/>
</dbReference>
<evidence type="ECO:0000313" key="2">
    <source>
        <dbReference type="Proteomes" id="UP000252585"/>
    </source>
</evidence>
<name>A0A368XRG0_9BACI</name>